<evidence type="ECO:0000313" key="2">
    <source>
        <dbReference type="Proteomes" id="UP001459277"/>
    </source>
</evidence>
<proteinExistence type="predicted"/>
<name>A0AAW2DRC3_9ROSI</name>
<reference evidence="1 2" key="1">
    <citation type="submission" date="2024-01" db="EMBL/GenBank/DDBJ databases">
        <title>A telomere-to-telomere, gap-free genome of sweet tea (Lithocarpus litseifolius).</title>
        <authorList>
            <person name="Zhou J."/>
        </authorList>
    </citation>
    <scope>NUCLEOTIDE SEQUENCE [LARGE SCALE GENOMIC DNA]</scope>
    <source>
        <strain evidence="1">Zhou-2022a</strain>
        <tissue evidence="1">Leaf</tissue>
    </source>
</reference>
<comment type="caution">
    <text evidence="1">The sequence shown here is derived from an EMBL/GenBank/DDBJ whole genome shotgun (WGS) entry which is preliminary data.</text>
</comment>
<dbReference type="Proteomes" id="UP001459277">
    <property type="component" value="Unassembled WGS sequence"/>
</dbReference>
<organism evidence="1 2">
    <name type="scientific">Lithocarpus litseifolius</name>
    <dbReference type="NCBI Taxonomy" id="425828"/>
    <lineage>
        <taxon>Eukaryota</taxon>
        <taxon>Viridiplantae</taxon>
        <taxon>Streptophyta</taxon>
        <taxon>Embryophyta</taxon>
        <taxon>Tracheophyta</taxon>
        <taxon>Spermatophyta</taxon>
        <taxon>Magnoliopsida</taxon>
        <taxon>eudicotyledons</taxon>
        <taxon>Gunneridae</taxon>
        <taxon>Pentapetalae</taxon>
        <taxon>rosids</taxon>
        <taxon>fabids</taxon>
        <taxon>Fagales</taxon>
        <taxon>Fagaceae</taxon>
        <taxon>Lithocarpus</taxon>
    </lineage>
</organism>
<dbReference type="EMBL" id="JAZDWU010000002">
    <property type="protein sequence ID" value="KAL0012674.1"/>
    <property type="molecule type" value="Genomic_DNA"/>
</dbReference>
<gene>
    <name evidence="1" type="ORF">SO802_007782</name>
</gene>
<keyword evidence="2" id="KW-1185">Reference proteome</keyword>
<evidence type="ECO:0000313" key="1">
    <source>
        <dbReference type="EMBL" id="KAL0012674.1"/>
    </source>
</evidence>
<dbReference type="AlphaFoldDB" id="A0AAW2DRC3"/>
<sequence>MFNSFSSRFKQSKQAYSYFSFVTDQIIKYSVKASLYSSDVHGLGDHVLNKYLSMLDSNLDMCKAIDIDLISDTSNNDGTYTMKKVLIQNIEQLELVREEIRVSSLFSHPYLLPLLGHAIISVKINENLEPSPSPLV</sequence>
<evidence type="ECO:0008006" key="3">
    <source>
        <dbReference type="Google" id="ProtNLM"/>
    </source>
</evidence>
<accession>A0AAW2DRC3</accession>
<protein>
    <recommendedName>
        <fullName evidence="3">Protein kinase domain-containing protein</fullName>
    </recommendedName>
</protein>